<organism evidence="3 4">
    <name type="scientific">Flavobacterium amnicola</name>
    <dbReference type="NCBI Taxonomy" id="2506422"/>
    <lineage>
        <taxon>Bacteria</taxon>
        <taxon>Pseudomonadati</taxon>
        <taxon>Bacteroidota</taxon>
        <taxon>Flavobacteriia</taxon>
        <taxon>Flavobacteriales</taxon>
        <taxon>Flavobacteriaceae</taxon>
        <taxon>Flavobacterium</taxon>
    </lineage>
</organism>
<evidence type="ECO:0000313" key="3">
    <source>
        <dbReference type="EMBL" id="RXR17212.1"/>
    </source>
</evidence>
<protein>
    <submittedName>
        <fullName evidence="3">Chalcone isomerase</fullName>
    </submittedName>
</protein>
<dbReference type="GO" id="GO:0016872">
    <property type="term" value="F:intramolecular lyase activity"/>
    <property type="evidence" value="ECO:0007669"/>
    <property type="project" value="InterPro"/>
</dbReference>
<dbReference type="Gene3D" id="3.50.70.10">
    <property type="match status" value="1"/>
</dbReference>
<dbReference type="EMBL" id="SBKO01000005">
    <property type="protein sequence ID" value="RXR17212.1"/>
    <property type="molecule type" value="Genomic_DNA"/>
</dbReference>
<dbReference type="SUPFAM" id="SSF54626">
    <property type="entry name" value="Chalcone isomerase"/>
    <property type="match status" value="1"/>
</dbReference>
<feature type="domain" description="Chalcone isomerase" evidence="2">
    <location>
        <begin position="25"/>
        <end position="191"/>
    </location>
</feature>
<gene>
    <name evidence="3" type="ORF">EQG63_10480</name>
</gene>
<dbReference type="RefSeq" id="WP_129436330.1">
    <property type="nucleotide sequence ID" value="NZ_SBKO01000005.1"/>
</dbReference>
<dbReference type="InterPro" id="IPR016087">
    <property type="entry name" value="Chalcone_isomerase"/>
</dbReference>
<dbReference type="AlphaFoldDB" id="A0A4Q1K083"/>
<dbReference type="Proteomes" id="UP000290283">
    <property type="component" value="Unassembled WGS sequence"/>
</dbReference>
<evidence type="ECO:0000313" key="4">
    <source>
        <dbReference type="Proteomes" id="UP000290283"/>
    </source>
</evidence>
<dbReference type="InterPro" id="IPR016088">
    <property type="entry name" value="Chalcone_isomerase_3-sand"/>
</dbReference>
<keyword evidence="4" id="KW-1185">Reference proteome</keyword>
<dbReference type="InterPro" id="IPR036298">
    <property type="entry name" value="Chalcone_isomerase_sf"/>
</dbReference>
<comment type="caution">
    <text evidence="3">The sequence shown here is derived from an EMBL/GenBank/DDBJ whole genome shotgun (WGS) entry which is preliminary data.</text>
</comment>
<reference evidence="4" key="1">
    <citation type="submission" date="2019-01" db="EMBL/GenBank/DDBJ databases">
        <title>Cytophagaceae bacterium strain CAR-16.</title>
        <authorList>
            <person name="Chen W.-M."/>
        </authorList>
    </citation>
    <scope>NUCLEOTIDE SEQUENCE [LARGE SCALE GENOMIC DNA]</scope>
    <source>
        <strain evidence="4">LLJ-11</strain>
    </source>
</reference>
<name>A0A4Q1K083_9FLAO</name>
<dbReference type="OrthoDB" id="270742at2"/>
<evidence type="ECO:0000256" key="1">
    <source>
        <dbReference type="SAM" id="SignalP"/>
    </source>
</evidence>
<proteinExistence type="predicted"/>
<keyword evidence="3" id="KW-0413">Isomerase</keyword>
<keyword evidence="1" id="KW-0732">Signal</keyword>
<sequence length="194" mass="21648">MKKNVIIVLLFLVQVFSVNAQSQFEVEGVTVPRTITFEGQKLELNGFGVRSKAWVDVYVQALYLTTLSQDPNFIMDSETPMGIRIEILSSLVSSKKLSKALYVGLEKSVGDEGMMKIQNEAKQLEALVNGDITKKGDVFNLIYNPSDTSIWIVKNEKFVGKIAGLDFKKAFLGIWLSENPVDKDLKNDLLGIIK</sequence>
<feature type="signal peptide" evidence="1">
    <location>
        <begin position="1"/>
        <end position="20"/>
    </location>
</feature>
<feature type="chain" id="PRO_5020487512" evidence="1">
    <location>
        <begin position="21"/>
        <end position="194"/>
    </location>
</feature>
<evidence type="ECO:0000259" key="2">
    <source>
        <dbReference type="Pfam" id="PF16036"/>
    </source>
</evidence>
<accession>A0A4Q1K083</accession>
<dbReference type="Pfam" id="PF16036">
    <property type="entry name" value="Chalcone_3"/>
    <property type="match status" value="1"/>
</dbReference>